<dbReference type="AlphaFoldDB" id="A0A0D3H751"/>
<sequence length="119" mass="13430">MRRLACSSLTRAGPQPAPSPFSSPRIRRHRRRRRRRRRSCRRRPPCRWINEEPGAARSEDPDLAGGSSSLEERDVSHSDPLPLFHLRSAITSLSIDLSAPLGCCRFVSMAVGIDDLDQK</sequence>
<dbReference type="EnsemblPlants" id="OBART09G11140.1">
    <property type="protein sequence ID" value="OBART09G11140.1"/>
    <property type="gene ID" value="OBART09G11140"/>
</dbReference>
<evidence type="ECO:0000256" key="1">
    <source>
        <dbReference type="SAM" id="MobiDB-lite"/>
    </source>
</evidence>
<name>A0A0D3H751_9ORYZ</name>
<evidence type="ECO:0000313" key="3">
    <source>
        <dbReference type="Proteomes" id="UP000026960"/>
    </source>
</evidence>
<dbReference type="Gramene" id="OBART09G11140.1">
    <property type="protein sequence ID" value="OBART09G11140.1"/>
    <property type="gene ID" value="OBART09G11140"/>
</dbReference>
<proteinExistence type="predicted"/>
<feature type="compositionally biased region" description="Basic residues" evidence="1">
    <location>
        <begin position="25"/>
        <end position="45"/>
    </location>
</feature>
<protein>
    <submittedName>
        <fullName evidence="2">Uncharacterized protein</fullName>
    </submittedName>
</protein>
<organism evidence="2">
    <name type="scientific">Oryza barthii</name>
    <dbReference type="NCBI Taxonomy" id="65489"/>
    <lineage>
        <taxon>Eukaryota</taxon>
        <taxon>Viridiplantae</taxon>
        <taxon>Streptophyta</taxon>
        <taxon>Embryophyta</taxon>
        <taxon>Tracheophyta</taxon>
        <taxon>Spermatophyta</taxon>
        <taxon>Magnoliopsida</taxon>
        <taxon>Liliopsida</taxon>
        <taxon>Poales</taxon>
        <taxon>Poaceae</taxon>
        <taxon>BOP clade</taxon>
        <taxon>Oryzoideae</taxon>
        <taxon>Oryzeae</taxon>
        <taxon>Oryzinae</taxon>
        <taxon>Oryza</taxon>
    </lineage>
</organism>
<accession>A0A0D3H751</accession>
<reference evidence="2" key="2">
    <citation type="submission" date="2015-03" db="UniProtKB">
        <authorList>
            <consortium name="EnsemblPlants"/>
        </authorList>
    </citation>
    <scope>IDENTIFICATION</scope>
</reference>
<dbReference type="Proteomes" id="UP000026960">
    <property type="component" value="Chromosome 9"/>
</dbReference>
<evidence type="ECO:0000313" key="2">
    <source>
        <dbReference type="EnsemblPlants" id="OBART09G11140.1"/>
    </source>
</evidence>
<keyword evidence="3" id="KW-1185">Reference proteome</keyword>
<dbReference type="HOGENOM" id="CLU_2065089_0_0_1"/>
<reference evidence="2" key="1">
    <citation type="journal article" date="2009" name="Rice">
        <title>De Novo Next Generation Sequencing of Plant Genomes.</title>
        <authorList>
            <person name="Rounsley S."/>
            <person name="Marri P.R."/>
            <person name="Yu Y."/>
            <person name="He R."/>
            <person name="Sisneros N."/>
            <person name="Goicoechea J.L."/>
            <person name="Lee S.J."/>
            <person name="Angelova A."/>
            <person name="Kudrna D."/>
            <person name="Luo M."/>
            <person name="Affourtit J."/>
            <person name="Desany B."/>
            <person name="Knight J."/>
            <person name="Niazi F."/>
            <person name="Egholm M."/>
            <person name="Wing R.A."/>
        </authorList>
    </citation>
    <scope>NUCLEOTIDE SEQUENCE [LARGE SCALE GENOMIC DNA]</scope>
    <source>
        <strain evidence="2">cv. IRGC 105608</strain>
    </source>
</reference>
<feature type="region of interest" description="Disordered" evidence="1">
    <location>
        <begin position="1"/>
        <end position="77"/>
    </location>
</feature>